<reference evidence="2" key="1">
    <citation type="submission" date="2022-12" db="EMBL/GenBank/DDBJ databases">
        <title>Draft genome assemblies for two species of Escallonia (Escalloniales).</title>
        <authorList>
            <person name="Chanderbali A."/>
            <person name="Dervinis C."/>
            <person name="Anghel I."/>
            <person name="Soltis D."/>
            <person name="Soltis P."/>
            <person name="Zapata F."/>
        </authorList>
    </citation>
    <scope>NUCLEOTIDE SEQUENCE</scope>
    <source>
        <strain evidence="2">UCBG92.1500</strain>
        <tissue evidence="2">Leaf</tissue>
    </source>
</reference>
<dbReference type="SUPFAM" id="SSF48208">
    <property type="entry name" value="Six-hairpin glycosidases"/>
    <property type="match status" value="1"/>
</dbReference>
<gene>
    <name evidence="2" type="ORF">RJ640_019866</name>
</gene>
<feature type="domain" description="Spermatogenesis-associated protein 20-like TRX" evidence="1">
    <location>
        <begin position="50"/>
        <end position="134"/>
    </location>
</feature>
<dbReference type="InterPro" id="IPR024705">
    <property type="entry name" value="Ssp411"/>
</dbReference>
<accession>A0AA88UQG9</accession>
<dbReference type="InterPro" id="IPR008928">
    <property type="entry name" value="6-hairpin_glycosidase_sf"/>
</dbReference>
<sequence>MAAEQNPTTTTTSSSQTHKHTNRVMLWRWNLSRMKGSRNCSMMGLLALRQVDREERPDVDKVYMTYVQALYGGGGWPLSAFLSPDLKPLMGGTYFPPDDKYGRPGFKTVLRKVKEAWKSKRDVLVSSGAFAIEQLSEALSASSLSTKLPEGLPQKALRLGAKQVEYISRYLAFVVLAESFDLEFGGYGSAPKFPRPVESQLMLYNSKRLVEDGKPSEAKDGLKMVLSTLQCMAKGGIHDHVGGGFHRYSVDECWHVPHFEKMLYDQGQLANVYLDVFSITRDAFYSCVARDILDYLIRDMLGPNGEIFSAEDADSAESEGATSKKEGAFYIWTSKEVEDIVGEHATLFEDHYYIKPLGNCDLSTMSDPHNEFKGKNVLIERNSTAAMASKFGMPVENYLEILGTCRRKLFEVRSRRPKPHLDDKVIVSWNGLAVSSFARASKILKSEPVETKFNFPVVGTGPGAYLDVAKKAVSFIRRQLYNQQTRRLQHSFRNGPSKAPGFLDDYAFLISGLLDLYEYGEGGGYFNTPGEDPSVLLRVKEDHDGAEPSGNSVSVINLVRLASLVAGNRSDRYRQNAEHLLTVFKKRLEDGPIAVPLMCCAADMLSVPSRKQVVLVGHKASVELEDMLAAAHASYDPNRTVIHIDPTDTEDLEFWEQNNPNISLMAKNNFASEKVVALVCQNFTCSSPVADPKSLETLLSRDLLSAV</sequence>
<keyword evidence="3" id="KW-1185">Reference proteome</keyword>
<dbReference type="EMBL" id="JAVXUO010000638">
    <property type="protein sequence ID" value="KAK2990586.1"/>
    <property type="molecule type" value="Genomic_DNA"/>
</dbReference>
<name>A0AA88UQG9_9ASTE</name>
<evidence type="ECO:0000259" key="1">
    <source>
        <dbReference type="Pfam" id="PF03190"/>
    </source>
</evidence>
<organism evidence="2 3">
    <name type="scientific">Escallonia rubra</name>
    <dbReference type="NCBI Taxonomy" id="112253"/>
    <lineage>
        <taxon>Eukaryota</taxon>
        <taxon>Viridiplantae</taxon>
        <taxon>Streptophyta</taxon>
        <taxon>Embryophyta</taxon>
        <taxon>Tracheophyta</taxon>
        <taxon>Spermatophyta</taxon>
        <taxon>Magnoliopsida</taxon>
        <taxon>eudicotyledons</taxon>
        <taxon>Gunneridae</taxon>
        <taxon>Pentapetalae</taxon>
        <taxon>asterids</taxon>
        <taxon>campanulids</taxon>
        <taxon>Escalloniales</taxon>
        <taxon>Escalloniaceae</taxon>
        <taxon>Escallonia</taxon>
    </lineage>
</organism>
<dbReference type="Proteomes" id="UP001187471">
    <property type="component" value="Unassembled WGS sequence"/>
</dbReference>
<dbReference type="PIRSF" id="PIRSF006402">
    <property type="entry name" value="UCP006402_thioredoxin"/>
    <property type="match status" value="1"/>
</dbReference>
<dbReference type="InterPro" id="IPR004879">
    <property type="entry name" value="Ssp411-like_TRX"/>
</dbReference>
<dbReference type="PANTHER" id="PTHR42899:SF1">
    <property type="entry name" value="SPERMATOGENESIS-ASSOCIATED PROTEIN 20"/>
    <property type="match status" value="1"/>
</dbReference>
<dbReference type="PANTHER" id="PTHR42899">
    <property type="entry name" value="SPERMATOGENESIS-ASSOCIATED PROTEIN 20"/>
    <property type="match status" value="1"/>
</dbReference>
<dbReference type="AlphaFoldDB" id="A0AA88UQG9"/>
<evidence type="ECO:0000313" key="2">
    <source>
        <dbReference type="EMBL" id="KAK2990586.1"/>
    </source>
</evidence>
<dbReference type="GO" id="GO:0009507">
    <property type="term" value="C:chloroplast"/>
    <property type="evidence" value="ECO:0007669"/>
    <property type="project" value="TreeGrafter"/>
</dbReference>
<dbReference type="GO" id="GO:0005975">
    <property type="term" value="P:carbohydrate metabolic process"/>
    <property type="evidence" value="ECO:0007669"/>
    <property type="project" value="InterPro"/>
</dbReference>
<comment type="caution">
    <text evidence="2">The sequence shown here is derived from an EMBL/GenBank/DDBJ whole genome shotgun (WGS) entry which is preliminary data.</text>
</comment>
<dbReference type="Pfam" id="PF03190">
    <property type="entry name" value="Thioredox_DsbH"/>
    <property type="match status" value="1"/>
</dbReference>
<proteinExistence type="predicted"/>
<protein>
    <recommendedName>
        <fullName evidence="1">Spermatogenesis-associated protein 20-like TRX domain-containing protein</fullName>
    </recommendedName>
</protein>
<dbReference type="Gene3D" id="3.40.30.10">
    <property type="entry name" value="Glutaredoxin"/>
    <property type="match status" value="1"/>
</dbReference>
<evidence type="ECO:0000313" key="3">
    <source>
        <dbReference type="Proteomes" id="UP001187471"/>
    </source>
</evidence>